<evidence type="ECO:0000259" key="3">
    <source>
        <dbReference type="Pfam" id="PF02775"/>
    </source>
</evidence>
<organism evidence="5 6">
    <name type="scientific">Prosthecodimorpha hirschii</name>
    <dbReference type="NCBI Taxonomy" id="665126"/>
    <lineage>
        <taxon>Bacteria</taxon>
        <taxon>Pseudomonadati</taxon>
        <taxon>Pseudomonadota</taxon>
        <taxon>Alphaproteobacteria</taxon>
        <taxon>Hyphomicrobiales</taxon>
        <taxon>Ancalomicrobiaceae</taxon>
        <taxon>Prosthecodimorpha</taxon>
    </lineage>
</organism>
<dbReference type="CDD" id="cd07035">
    <property type="entry name" value="TPP_PYR_POX_like"/>
    <property type="match status" value="1"/>
</dbReference>
<keyword evidence="2" id="KW-0786">Thiamine pyrophosphate</keyword>
<accession>A0A0P6VWD2</accession>
<dbReference type="Gene3D" id="3.40.50.970">
    <property type="match status" value="2"/>
</dbReference>
<evidence type="ECO:0000313" key="6">
    <source>
        <dbReference type="Proteomes" id="UP000048984"/>
    </source>
</evidence>
<feature type="domain" description="Thiamine pyrophosphate enzyme TPP-binding" evidence="3">
    <location>
        <begin position="387"/>
        <end position="516"/>
    </location>
</feature>
<evidence type="ECO:0000313" key="5">
    <source>
        <dbReference type="EMBL" id="KPL55460.1"/>
    </source>
</evidence>
<dbReference type="PANTHER" id="PTHR18968">
    <property type="entry name" value="THIAMINE PYROPHOSPHATE ENZYMES"/>
    <property type="match status" value="1"/>
</dbReference>
<dbReference type="GO" id="GO:0030976">
    <property type="term" value="F:thiamine pyrophosphate binding"/>
    <property type="evidence" value="ECO:0007669"/>
    <property type="project" value="InterPro"/>
</dbReference>
<dbReference type="InterPro" id="IPR045229">
    <property type="entry name" value="TPP_enz"/>
</dbReference>
<comment type="similarity">
    <text evidence="1">Belongs to the TPP enzyme family.</text>
</comment>
<gene>
    <name evidence="5" type="ORF">ABB55_27140</name>
</gene>
<dbReference type="Gene3D" id="3.40.50.1220">
    <property type="entry name" value="TPP-binding domain"/>
    <property type="match status" value="1"/>
</dbReference>
<dbReference type="CDD" id="cd02002">
    <property type="entry name" value="TPP_BFDC"/>
    <property type="match status" value="1"/>
</dbReference>
<evidence type="ECO:0000256" key="1">
    <source>
        <dbReference type="ARBA" id="ARBA00007812"/>
    </source>
</evidence>
<dbReference type="AlphaFoldDB" id="A0A0P6VWD2"/>
<sequence length="519" mass="53544">MTTQAPNGADLLCETLLANDIDVCFANPGTSEMHFVAALDRQPRMRCVLGLFEGVVTGAADGYARMADKPAATLLHLGPGLANGLANLHNARRARTPMVNVVGDHATYHLAFDAPLTSDIESLARPMSHWVGRAETADGVGAATEAAIRAARTAPGGIATLILPADAAWNATATAARPAAIALPRPAAPDPALIRAAAEAIRAARRPTILATGPALRDAPLRLLDGIGAKTGACIMAQQSNGRMQRGAGRVAVDRVAYVVDQAVAGFAETDLVVLVGAKAPVGFFAYPGKPSSMLPEGCRVIELAAPDGDLGAAVEALAAELGTAAPRLAARQRPDAVHGALTPDAIALALARHMPAEAIVCDESVSSGRDFFRSTAGAEPHDFLQLTGGAIGIGIPLATGAAIACPGRKVVTLQADGSGMYTVQGLWTQARERLDVITIVFANRRYAILHGELTKVGAGKPGRNASRMLDLDDPALDWVKLAAGMGVEAARADSAEAFDDILAAACRRPGPFLIEAVI</sequence>
<dbReference type="NCBIfam" id="NF005760">
    <property type="entry name" value="PRK07586.1"/>
    <property type="match status" value="1"/>
</dbReference>
<evidence type="ECO:0000259" key="4">
    <source>
        <dbReference type="Pfam" id="PF02776"/>
    </source>
</evidence>
<comment type="caution">
    <text evidence="5">The sequence shown here is derived from an EMBL/GenBank/DDBJ whole genome shotgun (WGS) entry which is preliminary data.</text>
</comment>
<dbReference type="GO" id="GO:0003984">
    <property type="term" value="F:acetolactate synthase activity"/>
    <property type="evidence" value="ECO:0007669"/>
    <property type="project" value="TreeGrafter"/>
</dbReference>
<dbReference type="GO" id="GO:0050660">
    <property type="term" value="F:flavin adenine dinucleotide binding"/>
    <property type="evidence" value="ECO:0007669"/>
    <property type="project" value="TreeGrafter"/>
</dbReference>
<dbReference type="InterPro" id="IPR029061">
    <property type="entry name" value="THDP-binding"/>
</dbReference>
<reference evidence="5 6" key="1">
    <citation type="submission" date="2015-09" db="EMBL/GenBank/DDBJ databases">
        <authorList>
            <person name="Jackson K.R."/>
            <person name="Lunt B.L."/>
            <person name="Fisher J.N.B."/>
            <person name="Gardner A.V."/>
            <person name="Bailey M.E."/>
            <person name="Deus L.M."/>
            <person name="Earl A.S."/>
            <person name="Gibby P.D."/>
            <person name="Hartmann K.A."/>
            <person name="Liu J.E."/>
            <person name="Manci A.M."/>
            <person name="Nielsen D.A."/>
            <person name="Solomon M.B."/>
            <person name="Breakwell D.P."/>
            <person name="Burnett S.H."/>
            <person name="Grose J.H."/>
        </authorList>
    </citation>
    <scope>NUCLEOTIDE SEQUENCE [LARGE SCALE GENOMIC DNA]</scope>
    <source>
        <strain evidence="5 6">16</strain>
    </source>
</reference>
<feature type="domain" description="Thiamine pyrophosphate enzyme N-terminal TPP-binding" evidence="4">
    <location>
        <begin position="7"/>
        <end position="111"/>
    </location>
</feature>
<name>A0A0P6VWD2_9HYPH</name>
<evidence type="ECO:0000256" key="2">
    <source>
        <dbReference type="ARBA" id="ARBA00023052"/>
    </source>
</evidence>
<dbReference type="SUPFAM" id="SSF52467">
    <property type="entry name" value="DHS-like NAD/FAD-binding domain"/>
    <property type="match status" value="1"/>
</dbReference>
<dbReference type="PANTHER" id="PTHR18968:SF86">
    <property type="entry name" value="ACETOLACTATE SYNTHASE LARGE SUBUNIT ILVX-RELATED"/>
    <property type="match status" value="1"/>
</dbReference>
<dbReference type="RefSeq" id="WP_054361626.1">
    <property type="nucleotide sequence ID" value="NZ_LJYW01000001.1"/>
</dbReference>
<dbReference type="InterPro" id="IPR011766">
    <property type="entry name" value="TPP_enzyme_TPP-bd"/>
</dbReference>
<dbReference type="STRING" id="665126.ABB55_27140"/>
<dbReference type="GO" id="GO:0044281">
    <property type="term" value="P:small molecule metabolic process"/>
    <property type="evidence" value="ECO:0007669"/>
    <property type="project" value="UniProtKB-ARBA"/>
</dbReference>
<dbReference type="EMBL" id="LJYW01000001">
    <property type="protein sequence ID" value="KPL55460.1"/>
    <property type="molecule type" value="Genomic_DNA"/>
</dbReference>
<dbReference type="Pfam" id="PF02775">
    <property type="entry name" value="TPP_enzyme_C"/>
    <property type="match status" value="1"/>
</dbReference>
<dbReference type="Proteomes" id="UP000048984">
    <property type="component" value="Unassembled WGS sequence"/>
</dbReference>
<dbReference type="Pfam" id="PF02776">
    <property type="entry name" value="TPP_enzyme_N"/>
    <property type="match status" value="1"/>
</dbReference>
<proteinExistence type="inferred from homology"/>
<dbReference type="SUPFAM" id="SSF52518">
    <property type="entry name" value="Thiamin diphosphate-binding fold (THDP-binding)"/>
    <property type="match status" value="2"/>
</dbReference>
<protein>
    <submittedName>
        <fullName evidence="5">Decarboxylase</fullName>
    </submittedName>
</protein>
<reference evidence="5 6" key="2">
    <citation type="submission" date="2015-10" db="EMBL/GenBank/DDBJ databases">
        <title>Draft Genome Sequence of Prosthecomicrobium hirschii ATCC 27832.</title>
        <authorList>
            <person name="Daniel J."/>
            <person name="Givan S.A."/>
            <person name="Brun Y.V."/>
            <person name="Brown P.J."/>
        </authorList>
    </citation>
    <scope>NUCLEOTIDE SEQUENCE [LARGE SCALE GENOMIC DNA]</scope>
    <source>
        <strain evidence="5 6">16</strain>
    </source>
</reference>
<dbReference type="InterPro" id="IPR029035">
    <property type="entry name" value="DHS-like_NAD/FAD-binding_dom"/>
</dbReference>
<keyword evidence="6" id="KW-1185">Reference proteome</keyword>
<dbReference type="InterPro" id="IPR012001">
    <property type="entry name" value="Thiamin_PyroP_enz_TPP-bd_dom"/>
</dbReference>